<accession>A0A2U2DPP6</accession>
<sequence length="350" mass="39325">MRVRLKGLMKVKKTLASGKTIYYCYAWRGGPMLKTKSGEPMQPGDPMLPRAYADATKDRQVDKSETMNALITEYRASTDFLNKAEKTRREYDRYLDMIREKFGKVPIFAIQDKRHRGEFKKWRDSMADRPRTADYAWTTLARVLSHAKDSGRISVNVAERGGRLYSADRADKIWTDELIGRLIAAASVEVRAALMMALWTGQRKGDLLRTPWSAYDGRTLRFKQSKTGAKVVIPVGQPLKEMLDTMKRRSPVILTNTRGTPWTLDGFSSSWSKAVGKAEIEGLTFHDLRGTAVTRLALAGCSNAQIAAITGHSLRDVDAILDAHYLGGKTELAEQAMAKLVDFQDRLKSD</sequence>
<dbReference type="InterPro" id="IPR050808">
    <property type="entry name" value="Phage_Integrase"/>
</dbReference>
<evidence type="ECO:0000256" key="4">
    <source>
        <dbReference type="ARBA" id="ARBA00023172"/>
    </source>
</evidence>
<dbReference type="InterPro" id="IPR013762">
    <property type="entry name" value="Integrase-like_cat_sf"/>
</dbReference>
<comment type="similarity">
    <text evidence="1">Belongs to the 'phage' integrase family.</text>
</comment>
<dbReference type="SUPFAM" id="SSF56349">
    <property type="entry name" value="DNA breaking-rejoining enzymes"/>
    <property type="match status" value="1"/>
</dbReference>
<name>A0A2U2DPP6_9HYPH</name>
<dbReference type="AlphaFoldDB" id="A0A2U2DPP6"/>
<dbReference type="Proteomes" id="UP000245252">
    <property type="component" value="Unassembled WGS sequence"/>
</dbReference>
<dbReference type="PANTHER" id="PTHR30629:SF2">
    <property type="entry name" value="PROPHAGE INTEGRASE INTS-RELATED"/>
    <property type="match status" value="1"/>
</dbReference>
<evidence type="ECO:0000256" key="3">
    <source>
        <dbReference type="ARBA" id="ARBA00023125"/>
    </source>
</evidence>
<dbReference type="InterPro" id="IPR011010">
    <property type="entry name" value="DNA_brk_join_enz"/>
</dbReference>
<feature type="domain" description="Tyr recombinase" evidence="5">
    <location>
        <begin position="169"/>
        <end position="342"/>
    </location>
</feature>
<dbReference type="GO" id="GO:0015074">
    <property type="term" value="P:DNA integration"/>
    <property type="evidence" value="ECO:0007669"/>
    <property type="project" value="UniProtKB-KW"/>
</dbReference>
<organism evidence="6 7">
    <name type="scientific">Metarhizobium album</name>
    <dbReference type="NCBI Taxonomy" id="2182425"/>
    <lineage>
        <taxon>Bacteria</taxon>
        <taxon>Pseudomonadati</taxon>
        <taxon>Pseudomonadota</taxon>
        <taxon>Alphaproteobacteria</taxon>
        <taxon>Hyphomicrobiales</taxon>
        <taxon>Rhizobiaceae</taxon>
        <taxon>Metarhizobium</taxon>
    </lineage>
</organism>
<dbReference type="InterPro" id="IPR010998">
    <property type="entry name" value="Integrase_recombinase_N"/>
</dbReference>
<dbReference type="PROSITE" id="PS51898">
    <property type="entry name" value="TYR_RECOMBINASE"/>
    <property type="match status" value="1"/>
</dbReference>
<proteinExistence type="inferred from homology"/>
<dbReference type="OrthoDB" id="8201432at2"/>
<dbReference type="PANTHER" id="PTHR30629">
    <property type="entry name" value="PROPHAGE INTEGRASE"/>
    <property type="match status" value="1"/>
</dbReference>
<dbReference type="Gene3D" id="1.10.443.10">
    <property type="entry name" value="Intergrase catalytic core"/>
    <property type="match status" value="1"/>
</dbReference>
<evidence type="ECO:0000256" key="1">
    <source>
        <dbReference type="ARBA" id="ARBA00008857"/>
    </source>
</evidence>
<dbReference type="GO" id="GO:0003677">
    <property type="term" value="F:DNA binding"/>
    <property type="evidence" value="ECO:0007669"/>
    <property type="project" value="UniProtKB-KW"/>
</dbReference>
<keyword evidence="7" id="KW-1185">Reference proteome</keyword>
<dbReference type="EMBL" id="QFBC01000006">
    <property type="protein sequence ID" value="PWE55287.1"/>
    <property type="molecule type" value="Genomic_DNA"/>
</dbReference>
<keyword evidence="4" id="KW-0233">DNA recombination</keyword>
<dbReference type="Pfam" id="PF00589">
    <property type="entry name" value="Phage_integrase"/>
    <property type="match status" value="1"/>
</dbReference>
<dbReference type="Gene3D" id="1.10.150.130">
    <property type="match status" value="1"/>
</dbReference>
<gene>
    <name evidence="6" type="ORF">DEM27_14525</name>
</gene>
<dbReference type="GO" id="GO:0006310">
    <property type="term" value="P:DNA recombination"/>
    <property type="evidence" value="ECO:0007669"/>
    <property type="project" value="UniProtKB-KW"/>
</dbReference>
<reference evidence="6 7" key="1">
    <citation type="submission" date="2018-05" db="EMBL/GenBank/DDBJ databases">
        <title>The draft genome of strain NS-104.</title>
        <authorList>
            <person name="Hang P."/>
            <person name="Jiang J."/>
        </authorList>
    </citation>
    <scope>NUCLEOTIDE SEQUENCE [LARGE SCALE GENOMIC DNA]</scope>
    <source>
        <strain evidence="6 7">NS-104</strain>
    </source>
</reference>
<comment type="caution">
    <text evidence="6">The sequence shown here is derived from an EMBL/GenBank/DDBJ whole genome shotgun (WGS) entry which is preliminary data.</text>
</comment>
<evidence type="ECO:0000313" key="7">
    <source>
        <dbReference type="Proteomes" id="UP000245252"/>
    </source>
</evidence>
<evidence type="ECO:0000256" key="2">
    <source>
        <dbReference type="ARBA" id="ARBA00022908"/>
    </source>
</evidence>
<dbReference type="InterPro" id="IPR002104">
    <property type="entry name" value="Integrase_catalytic"/>
</dbReference>
<evidence type="ECO:0000259" key="5">
    <source>
        <dbReference type="PROSITE" id="PS51898"/>
    </source>
</evidence>
<keyword evidence="3" id="KW-0238">DNA-binding</keyword>
<protein>
    <submittedName>
        <fullName evidence="6">Integrase</fullName>
    </submittedName>
</protein>
<keyword evidence="2" id="KW-0229">DNA integration</keyword>
<evidence type="ECO:0000313" key="6">
    <source>
        <dbReference type="EMBL" id="PWE55287.1"/>
    </source>
</evidence>